<reference evidence="14 15" key="1">
    <citation type="submission" date="2019-09" db="EMBL/GenBank/DDBJ databases">
        <title>Phylogeny of genus Pseudoclavibacter and closely related genus.</title>
        <authorList>
            <person name="Li Y."/>
        </authorList>
    </citation>
    <scope>NUCLEOTIDE SEQUENCE [LARGE SCALE GENOMIC DNA]</scope>
    <source>
        <strain evidence="14 15">THG-MD12</strain>
    </source>
</reference>
<evidence type="ECO:0000256" key="12">
    <source>
        <dbReference type="ARBA" id="ARBA00049091"/>
    </source>
</evidence>
<evidence type="ECO:0000256" key="8">
    <source>
        <dbReference type="ARBA" id="ARBA00023284"/>
    </source>
</evidence>
<keyword evidence="6" id="KW-0560">Oxidoreductase</keyword>
<dbReference type="CDD" id="cd03017">
    <property type="entry name" value="PRX_BCP"/>
    <property type="match status" value="1"/>
</dbReference>
<evidence type="ECO:0000256" key="4">
    <source>
        <dbReference type="ARBA" id="ARBA00022559"/>
    </source>
</evidence>
<dbReference type="Pfam" id="PF00578">
    <property type="entry name" value="AhpC-TSA"/>
    <property type="match status" value="1"/>
</dbReference>
<protein>
    <recommendedName>
        <fullName evidence="3">thioredoxin-dependent peroxiredoxin</fullName>
        <ecNumber evidence="3">1.11.1.24</ecNumber>
    </recommendedName>
    <alternativeName>
        <fullName evidence="11">Bacterioferritin comigratory protein</fullName>
    </alternativeName>
    <alternativeName>
        <fullName evidence="9">Thioredoxin peroxidase</fullName>
    </alternativeName>
</protein>
<keyword evidence="4" id="KW-0575">Peroxidase</keyword>
<evidence type="ECO:0000256" key="5">
    <source>
        <dbReference type="ARBA" id="ARBA00022862"/>
    </source>
</evidence>
<keyword evidence="7" id="KW-1015">Disulfide bond</keyword>
<dbReference type="AlphaFoldDB" id="A0A7J5B2B6"/>
<name>A0A7J5B2B6_9MICO</name>
<dbReference type="EMBL" id="WBJX01000003">
    <property type="protein sequence ID" value="KAB1637899.1"/>
    <property type="molecule type" value="Genomic_DNA"/>
</dbReference>
<gene>
    <name evidence="14" type="ORF">F8O03_11050</name>
</gene>
<dbReference type="GO" id="GO:0005737">
    <property type="term" value="C:cytoplasm"/>
    <property type="evidence" value="ECO:0007669"/>
    <property type="project" value="TreeGrafter"/>
</dbReference>
<accession>A0A7J5B2B6</accession>
<evidence type="ECO:0000313" key="14">
    <source>
        <dbReference type="EMBL" id="KAB1637899.1"/>
    </source>
</evidence>
<dbReference type="PANTHER" id="PTHR42801">
    <property type="entry name" value="THIOREDOXIN-DEPENDENT PEROXIDE REDUCTASE"/>
    <property type="match status" value="1"/>
</dbReference>
<comment type="similarity">
    <text evidence="10">Belongs to the peroxiredoxin family. BCP/PrxQ subfamily.</text>
</comment>
<keyword evidence="15" id="KW-1185">Reference proteome</keyword>
<dbReference type="GO" id="GO:0008379">
    <property type="term" value="F:thioredoxin peroxidase activity"/>
    <property type="evidence" value="ECO:0007669"/>
    <property type="project" value="TreeGrafter"/>
</dbReference>
<feature type="domain" description="Thioredoxin" evidence="13">
    <location>
        <begin position="6"/>
        <end position="155"/>
    </location>
</feature>
<evidence type="ECO:0000256" key="7">
    <source>
        <dbReference type="ARBA" id="ARBA00023157"/>
    </source>
</evidence>
<evidence type="ECO:0000256" key="9">
    <source>
        <dbReference type="ARBA" id="ARBA00032824"/>
    </source>
</evidence>
<dbReference type="OrthoDB" id="9812811at2"/>
<comment type="catalytic activity">
    <reaction evidence="12">
        <text>a hydroperoxide + [thioredoxin]-dithiol = an alcohol + [thioredoxin]-disulfide + H2O</text>
        <dbReference type="Rhea" id="RHEA:62620"/>
        <dbReference type="Rhea" id="RHEA-COMP:10698"/>
        <dbReference type="Rhea" id="RHEA-COMP:10700"/>
        <dbReference type="ChEBI" id="CHEBI:15377"/>
        <dbReference type="ChEBI" id="CHEBI:29950"/>
        <dbReference type="ChEBI" id="CHEBI:30879"/>
        <dbReference type="ChEBI" id="CHEBI:35924"/>
        <dbReference type="ChEBI" id="CHEBI:50058"/>
        <dbReference type="EC" id="1.11.1.24"/>
    </reaction>
</comment>
<dbReference type="EC" id="1.11.1.24" evidence="3"/>
<dbReference type="InterPro" id="IPR000866">
    <property type="entry name" value="AhpC/TSA"/>
</dbReference>
<dbReference type="PROSITE" id="PS51352">
    <property type="entry name" value="THIOREDOXIN_2"/>
    <property type="match status" value="1"/>
</dbReference>
<dbReference type="FunFam" id="3.40.30.10:FF:000007">
    <property type="entry name" value="Thioredoxin-dependent thiol peroxidase"/>
    <property type="match status" value="1"/>
</dbReference>
<comment type="subunit">
    <text evidence="2">Monomer.</text>
</comment>
<dbReference type="SUPFAM" id="SSF52833">
    <property type="entry name" value="Thioredoxin-like"/>
    <property type="match status" value="1"/>
</dbReference>
<evidence type="ECO:0000256" key="11">
    <source>
        <dbReference type="ARBA" id="ARBA00041373"/>
    </source>
</evidence>
<evidence type="ECO:0000256" key="1">
    <source>
        <dbReference type="ARBA" id="ARBA00003330"/>
    </source>
</evidence>
<dbReference type="InterPro" id="IPR036249">
    <property type="entry name" value="Thioredoxin-like_sf"/>
</dbReference>
<keyword evidence="8" id="KW-0676">Redox-active center</keyword>
<dbReference type="InterPro" id="IPR050924">
    <property type="entry name" value="Peroxiredoxin_BCP/PrxQ"/>
</dbReference>
<evidence type="ECO:0000256" key="6">
    <source>
        <dbReference type="ARBA" id="ARBA00023002"/>
    </source>
</evidence>
<dbReference type="Proteomes" id="UP000490386">
    <property type="component" value="Unassembled WGS sequence"/>
</dbReference>
<evidence type="ECO:0000259" key="13">
    <source>
        <dbReference type="PROSITE" id="PS51352"/>
    </source>
</evidence>
<dbReference type="Gene3D" id="3.40.30.10">
    <property type="entry name" value="Glutaredoxin"/>
    <property type="match status" value="1"/>
</dbReference>
<comment type="caution">
    <text evidence="14">The sequence shown here is derived from an EMBL/GenBank/DDBJ whole genome shotgun (WGS) entry which is preliminary data.</text>
</comment>
<dbReference type="InterPro" id="IPR013766">
    <property type="entry name" value="Thioredoxin_domain"/>
</dbReference>
<sequence length="155" mass="16424">MLVTTLSVGDSAPDFALTDQHGEIIRLSDLTGSPVVVYFYPKAGTTKCTQQACDFRDNFDALSGAGVTVLGISLDQPRELAIFGEEQQVPYSLLSDSGATAMEWGAWGERPVAGIAGTGVIRSSFIVDAAGKLSYVAYDVDPDGHVQELRSHLGV</sequence>
<comment type="function">
    <text evidence="1">Thiol-specific peroxidase that catalyzes the reduction of hydrogen peroxide and organic hydroperoxides to water and alcohols, respectively. Plays a role in cell protection against oxidative stress by detoxifying peroxides and as sensor of hydrogen peroxide-mediated signaling events.</text>
</comment>
<proteinExistence type="inferred from homology"/>
<dbReference type="GO" id="GO:0045454">
    <property type="term" value="P:cell redox homeostasis"/>
    <property type="evidence" value="ECO:0007669"/>
    <property type="project" value="TreeGrafter"/>
</dbReference>
<organism evidence="14 15">
    <name type="scientific">Pseudoclavibacter terrae</name>
    <dbReference type="NCBI Taxonomy" id="1530195"/>
    <lineage>
        <taxon>Bacteria</taxon>
        <taxon>Bacillati</taxon>
        <taxon>Actinomycetota</taxon>
        <taxon>Actinomycetes</taxon>
        <taxon>Micrococcales</taxon>
        <taxon>Microbacteriaceae</taxon>
        <taxon>Pseudoclavibacter</taxon>
    </lineage>
</organism>
<evidence type="ECO:0000256" key="3">
    <source>
        <dbReference type="ARBA" id="ARBA00013017"/>
    </source>
</evidence>
<dbReference type="PANTHER" id="PTHR42801:SF4">
    <property type="entry name" value="AHPC_TSA FAMILY PROTEIN"/>
    <property type="match status" value="1"/>
</dbReference>
<evidence type="ECO:0000313" key="15">
    <source>
        <dbReference type="Proteomes" id="UP000490386"/>
    </source>
</evidence>
<dbReference type="GO" id="GO:0034599">
    <property type="term" value="P:cellular response to oxidative stress"/>
    <property type="evidence" value="ECO:0007669"/>
    <property type="project" value="TreeGrafter"/>
</dbReference>
<evidence type="ECO:0000256" key="10">
    <source>
        <dbReference type="ARBA" id="ARBA00038489"/>
    </source>
</evidence>
<keyword evidence="5" id="KW-0049">Antioxidant</keyword>
<evidence type="ECO:0000256" key="2">
    <source>
        <dbReference type="ARBA" id="ARBA00011245"/>
    </source>
</evidence>